<dbReference type="InterPro" id="IPR051679">
    <property type="entry name" value="DASS-Related_Transporters"/>
</dbReference>
<keyword evidence="4 6" id="KW-1133">Transmembrane helix</keyword>
<feature type="transmembrane region" description="Helical" evidence="6">
    <location>
        <begin position="95"/>
        <end position="115"/>
    </location>
</feature>
<evidence type="ECO:0000256" key="1">
    <source>
        <dbReference type="ARBA" id="ARBA00004651"/>
    </source>
</evidence>
<feature type="transmembrane region" description="Helical" evidence="6">
    <location>
        <begin position="274"/>
        <end position="294"/>
    </location>
</feature>
<feature type="transmembrane region" description="Helical" evidence="6">
    <location>
        <begin position="464"/>
        <end position="489"/>
    </location>
</feature>
<feature type="transmembrane region" description="Helical" evidence="6">
    <location>
        <begin position="337"/>
        <end position="358"/>
    </location>
</feature>
<feature type="transmembrane region" description="Helical" evidence="6">
    <location>
        <begin position="135"/>
        <end position="164"/>
    </location>
</feature>
<dbReference type="Pfam" id="PF03606">
    <property type="entry name" value="DcuC"/>
    <property type="match status" value="1"/>
</dbReference>
<dbReference type="InterPro" id="IPR018385">
    <property type="entry name" value="C4_dicarb_anaerob_car-like"/>
</dbReference>
<evidence type="ECO:0000256" key="5">
    <source>
        <dbReference type="ARBA" id="ARBA00023136"/>
    </source>
</evidence>
<organism evidence="7">
    <name type="scientific">uncultured organism</name>
    <dbReference type="NCBI Taxonomy" id="155900"/>
    <lineage>
        <taxon>unclassified sequences</taxon>
        <taxon>environmental samples</taxon>
    </lineage>
</organism>
<dbReference type="PANTHER" id="PTHR43652">
    <property type="entry name" value="BASIC AMINO ACID ANTIPORTER YFCC-RELATED"/>
    <property type="match status" value="1"/>
</dbReference>
<accession>A0A385FV70</accession>
<feature type="transmembrane region" description="Helical" evidence="6">
    <location>
        <begin position="219"/>
        <end position="237"/>
    </location>
</feature>
<feature type="transmembrane region" description="Helical" evidence="6">
    <location>
        <begin position="306"/>
        <end position="325"/>
    </location>
</feature>
<gene>
    <name evidence="7" type="ORF">TRI10_00004</name>
</gene>
<sequence>MTTSTEAPKKRQLPTVYTLLFIIIALMAALTWVLPAGKYNYLTAKTQQPIAAAAVADYSGDERLLPVPGSYTELPAHPQGVFEVLKAPIQGFHKAADVALFVLIIGGFLAVTMQSGALDAGVGAIVRAFAGRERLLIPVLIALFALGGSTFGMAEETVAFWALIVPVMMAAGFDRMVAAGIILLGSGVGVLASTVNPFATGIASGFAGIPIGEGIGLRVVQWLLLVIFASWFVMRYAKQVQQDKSRSVLADIVYDDEFSQMKSGNLAFSGKQKLTMLVFFGTFLLMIYAVVPWSDLGIDLLPTFGWWFDELSTLFFSASILIALINRMPESNYVATFLNGARDLIGVALVVAVARGIYVVMEQGVIIDTILHWAEGLVSGLSSSVFILMAYLVHIILSFFIPSTSGLATVSMPLMGPLADFSGISRDLVITAYQSASGWINLFAPTAAHLVAGLALARIPYDRFVRWVLPFIIGVALITMAVLVAGALLHG</sequence>
<dbReference type="GO" id="GO:0005886">
    <property type="term" value="C:plasma membrane"/>
    <property type="evidence" value="ECO:0007669"/>
    <property type="project" value="UniProtKB-SubCell"/>
</dbReference>
<reference evidence="7" key="1">
    <citation type="submission" date="2018-07" db="EMBL/GenBank/DDBJ databases">
        <title>Functional screening for triclosan resistance in a wastewater metagenome and isolates of Escherichia coli and Enterococcus spp. from a large Canadian healthcare region.</title>
        <authorList>
            <person name="Cameron A."/>
            <person name="Barbieri R."/>
            <person name="Read R.R."/>
            <person name="Church D.L."/>
            <person name="Adator E.H."/>
            <person name="McAllister T.A."/>
        </authorList>
    </citation>
    <scope>NUCLEOTIDE SEQUENCE</scope>
</reference>
<evidence type="ECO:0000313" key="7">
    <source>
        <dbReference type="EMBL" id="AXV45576.1"/>
    </source>
</evidence>
<evidence type="ECO:0000256" key="4">
    <source>
        <dbReference type="ARBA" id="ARBA00022989"/>
    </source>
</evidence>
<keyword evidence="5 6" id="KW-0472">Membrane</keyword>
<feature type="transmembrane region" description="Helical" evidence="6">
    <location>
        <begin position="16"/>
        <end position="35"/>
    </location>
</feature>
<name>A0A385FV70_9ZZZZ</name>
<evidence type="ECO:0000256" key="3">
    <source>
        <dbReference type="ARBA" id="ARBA00022692"/>
    </source>
</evidence>
<evidence type="ECO:0000256" key="6">
    <source>
        <dbReference type="SAM" id="Phobius"/>
    </source>
</evidence>
<protein>
    <recommendedName>
        <fullName evidence="8">C4-dicarboxylate anaerobic carrier</fullName>
    </recommendedName>
</protein>
<dbReference type="PANTHER" id="PTHR43652:SF6">
    <property type="entry name" value="ARGININE REPRESSOR"/>
    <property type="match status" value="1"/>
</dbReference>
<dbReference type="AlphaFoldDB" id="A0A385FV70"/>
<dbReference type="EMBL" id="MH687387">
    <property type="protein sequence ID" value="AXV45576.1"/>
    <property type="molecule type" value="Genomic_DNA"/>
</dbReference>
<feature type="transmembrane region" description="Helical" evidence="6">
    <location>
        <begin position="439"/>
        <end position="457"/>
    </location>
</feature>
<keyword evidence="3 6" id="KW-0812">Transmembrane</keyword>
<evidence type="ECO:0000256" key="2">
    <source>
        <dbReference type="ARBA" id="ARBA00022475"/>
    </source>
</evidence>
<evidence type="ECO:0008006" key="8">
    <source>
        <dbReference type="Google" id="ProtNLM"/>
    </source>
</evidence>
<feature type="transmembrane region" description="Helical" evidence="6">
    <location>
        <begin position="370"/>
        <end position="392"/>
    </location>
</feature>
<feature type="transmembrane region" description="Helical" evidence="6">
    <location>
        <begin position="176"/>
        <end position="199"/>
    </location>
</feature>
<comment type="subcellular location">
    <subcellularLocation>
        <location evidence="1">Cell membrane</location>
        <topology evidence="1">Multi-pass membrane protein</topology>
    </subcellularLocation>
</comment>
<proteinExistence type="predicted"/>
<keyword evidence="2" id="KW-1003">Cell membrane</keyword>